<evidence type="ECO:0000256" key="5">
    <source>
        <dbReference type="ARBA" id="ARBA00022692"/>
    </source>
</evidence>
<keyword evidence="6 10" id="KW-0653">Protein transport</keyword>
<comment type="function">
    <text evidence="10">Involved in protein export. Participates in an early event of protein translocation.</text>
</comment>
<evidence type="ECO:0000256" key="11">
    <source>
        <dbReference type="SAM" id="MobiDB-lite"/>
    </source>
</evidence>
<evidence type="ECO:0000256" key="9">
    <source>
        <dbReference type="ARBA" id="ARBA00023136"/>
    </source>
</evidence>
<keyword evidence="13" id="KW-1185">Reference proteome</keyword>
<keyword evidence="8 10" id="KW-0811">Translocation</keyword>
<keyword evidence="4 10" id="KW-1003">Cell membrane</keyword>
<evidence type="ECO:0000256" key="3">
    <source>
        <dbReference type="ARBA" id="ARBA00022448"/>
    </source>
</evidence>
<organism evidence="12 13">
    <name type="scientific">Luteolibacter soli</name>
    <dbReference type="NCBI Taxonomy" id="3135280"/>
    <lineage>
        <taxon>Bacteria</taxon>
        <taxon>Pseudomonadati</taxon>
        <taxon>Verrucomicrobiota</taxon>
        <taxon>Verrucomicrobiia</taxon>
        <taxon>Verrucomicrobiales</taxon>
        <taxon>Verrucomicrobiaceae</taxon>
        <taxon>Luteolibacter</taxon>
    </lineage>
</organism>
<proteinExistence type="inferred from homology"/>
<keyword evidence="5 10" id="KW-0812">Transmembrane</keyword>
<evidence type="ECO:0000256" key="7">
    <source>
        <dbReference type="ARBA" id="ARBA00022989"/>
    </source>
</evidence>
<feature type="transmembrane region" description="Helical" evidence="10">
    <location>
        <begin position="12"/>
        <end position="32"/>
    </location>
</feature>
<comment type="similarity">
    <text evidence="2 10">Belongs to the SecG family.</text>
</comment>
<feature type="transmembrane region" description="Helical" evidence="10">
    <location>
        <begin position="64"/>
        <end position="84"/>
    </location>
</feature>
<dbReference type="RefSeq" id="WP_341407201.1">
    <property type="nucleotide sequence ID" value="NZ_JBBUKT010000011.1"/>
</dbReference>
<evidence type="ECO:0000313" key="13">
    <source>
        <dbReference type="Proteomes" id="UP001371305"/>
    </source>
</evidence>
<protein>
    <recommendedName>
        <fullName evidence="10">Protein-export membrane protein SecG</fullName>
    </recommendedName>
</protein>
<evidence type="ECO:0000256" key="6">
    <source>
        <dbReference type="ARBA" id="ARBA00022927"/>
    </source>
</evidence>
<dbReference type="NCBIfam" id="TIGR00810">
    <property type="entry name" value="secG"/>
    <property type="match status" value="1"/>
</dbReference>
<name>A0ABU9B394_9BACT</name>
<evidence type="ECO:0000256" key="1">
    <source>
        <dbReference type="ARBA" id="ARBA00004651"/>
    </source>
</evidence>
<comment type="caution">
    <text evidence="12">The sequence shown here is derived from an EMBL/GenBank/DDBJ whole genome shotgun (WGS) entry which is preliminary data.</text>
</comment>
<accession>A0ABU9B394</accession>
<evidence type="ECO:0000256" key="8">
    <source>
        <dbReference type="ARBA" id="ARBA00023010"/>
    </source>
</evidence>
<dbReference type="InterPro" id="IPR004692">
    <property type="entry name" value="SecG"/>
</dbReference>
<keyword evidence="3 10" id="KW-0813">Transport</keyword>
<evidence type="ECO:0000256" key="10">
    <source>
        <dbReference type="RuleBase" id="RU365087"/>
    </source>
</evidence>
<keyword evidence="9 10" id="KW-0472">Membrane</keyword>
<feature type="region of interest" description="Disordered" evidence="11">
    <location>
        <begin position="94"/>
        <end position="181"/>
    </location>
</feature>
<sequence length="181" mass="19240">MTVLGTLLGISINLLLFVFVIVCLLMSMIILMQRPKNEGLGAAFGSNTTDQLFGARTTNVLQKATVYLSTLFFVITLALAVLIGKRNASQLSLQAAVPTPPAKVEEKPASIAEEAAKEEKPITPEAVTPPVQVPTETPTPAPVPTPAEETKPEAESKPESTPAEETKPEETKPAEEKPPGQ</sequence>
<dbReference type="EMBL" id="JBBUKT010000011">
    <property type="protein sequence ID" value="MEK7953437.1"/>
    <property type="molecule type" value="Genomic_DNA"/>
</dbReference>
<comment type="subcellular location">
    <subcellularLocation>
        <location evidence="1 10">Cell membrane</location>
        <topology evidence="1 10">Multi-pass membrane protein</topology>
    </subcellularLocation>
</comment>
<feature type="compositionally biased region" description="Low complexity" evidence="11">
    <location>
        <begin position="123"/>
        <end position="136"/>
    </location>
</feature>
<dbReference type="PANTHER" id="PTHR34182">
    <property type="entry name" value="PROTEIN-EXPORT MEMBRANE PROTEIN SECG"/>
    <property type="match status" value="1"/>
</dbReference>
<keyword evidence="7 10" id="KW-1133">Transmembrane helix</keyword>
<dbReference type="Proteomes" id="UP001371305">
    <property type="component" value="Unassembled WGS sequence"/>
</dbReference>
<feature type="compositionally biased region" description="Basic and acidic residues" evidence="11">
    <location>
        <begin position="148"/>
        <end position="181"/>
    </location>
</feature>
<dbReference type="Pfam" id="PF03840">
    <property type="entry name" value="SecG"/>
    <property type="match status" value="1"/>
</dbReference>
<evidence type="ECO:0000256" key="4">
    <source>
        <dbReference type="ARBA" id="ARBA00022475"/>
    </source>
</evidence>
<dbReference type="PRINTS" id="PR01651">
    <property type="entry name" value="SECGEXPORT"/>
</dbReference>
<reference evidence="12 13" key="1">
    <citation type="submission" date="2024-04" db="EMBL/GenBank/DDBJ databases">
        <title>Luteolibacter sp. isolated from soil.</title>
        <authorList>
            <person name="An J."/>
        </authorList>
    </citation>
    <scope>NUCLEOTIDE SEQUENCE [LARGE SCALE GENOMIC DNA]</scope>
    <source>
        <strain evidence="12 13">Y139</strain>
    </source>
</reference>
<evidence type="ECO:0000256" key="2">
    <source>
        <dbReference type="ARBA" id="ARBA00008445"/>
    </source>
</evidence>
<evidence type="ECO:0000313" key="12">
    <source>
        <dbReference type="EMBL" id="MEK7953437.1"/>
    </source>
</evidence>
<gene>
    <name evidence="12" type="primary">secG</name>
    <name evidence="12" type="ORF">WKV53_23180</name>
</gene>
<feature type="compositionally biased region" description="Basic and acidic residues" evidence="11">
    <location>
        <begin position="103"/>
        <end position="122"/>
    </location>
</feature>
<dbReference type="PANTHER" id="PTHR34182:SF1">
    <property type="entry name" value="PROTEIN-EXPORT MEMBRANE PROTEIN SECG"/>
    <property type="match status" value="1"/>
</dbReference>